<feature type="compositionally biased region" description="Gly residues" evidence="1">
    <location>
        <begin position="81"/>
        <end position="96"/>
    </location>
</feature>
<feature type="region of interest" description="Disordered" evidence="1">
    <location>
        <begin position="56"/>
        <end position="105"/>
    </location>
</feature>
<dbReference type="Proteomes" id="UP001487740">
    <property type="component" value="Unassembled WGS sequence"/>
</dbReference>
<dbReference type="AlphaFoldDB" id="A0AAW0UV52"/>
<sequence>MRKRTRQVPGTTLSQLQLWAPSLCEGTRLSGSSHPGALRQGDKECINEAVNSEAAAVNTRTRSTTTRAEALIPRPLPVKGAGEGSGRWRGGRGGMLRGPPSGRMQ</sequence>
<evidence type="ECO:0000313" key="2">
    <source>
        <dbReference type="EMBL" id="KAK8404024.1"/>
    </source>
</evidence>
<gene>
    <name evidence="2" type="ORF">O3P69_000232</name>
</gene>
<comment type="caution">
    <text evidence="2">The sequence shown here is derived from an EMBL/GenBank/DDBJ whole genome shotgun (WGS) entry which is preliminary data.</text>
</comment>
<evidence type="ECO:0000256" key="1">
    <source>
        <dbReference type="SAM" id="MobiDB-lite"/>
    </source>
</evidence>
<keyword evidence="3" id="KW-1185">Reference proteome</keyword>
<protein>
    <submittedName>
        <fullName evidence="2">Uncharacterized protein</fullName>
    </submittedName>
</protein>
<proteinExistence type="predicted"/>
<dbReference type="EMBL" id="JARAKH010000005">
    <property type="protein sequence ID" value="KAK8404024.1"/>
    <property type="molecule type" value="Genomic_DNA"/>
</dbReference>
<feature type="compositionally biased region" description="Low complexity" evidence="1">
    <location>
        <begin position="56"/>
        <end position="70"/>
    </location>
</feature>
<evidence type="ECO:0000313" key="3">
    <source>
        <dbReference type="Proteomes" id="UP001487740"/>
    </source>
</evidence>
<accession>A0AAW0UV52</accession>
<name>A0AAW0UV52_SCYPA</name>
<reference evidence="2 3" key="1">
    <citation type="submission" date="2023-03" db="EMBL/GenBank/DDBJ databases">
        <title>High-quality genome of Scylla paramamosain provides insights in environmental adaptation.</title>
        <authorList>
            <person name="Zhang L."/>
        </authorList>
    </citation>
    <scope>NUCLEOTIDE SEQUENCE [LARGE SCALE GENOMIC DNA]</scope>
    <source>
        <strain evidence="2">LZ_2023a</strain>
        <tissue evidence="2">Muscle</tissue>
    </source>
</reference>
<organism evidence="2 3">
    <name type="scientific">Scylla paramamosain</name>
    <name type="common">Mud crab</name>
    <dbReference type="NCBI Taxonomy" id="85552"/>
    <lineage>
        <taxon>Eukaryota</taxon>
        <taxon>Metazoa</taxon>
        <taxon>Ecdysozoa</taxon>
        <taxon>Arthropoda</taxon>
        <taxon>Crustacea</taxon>
        <taxon>Multicrustacea</taxon>
        <taxon>Malacostraca</taxon>
        <taxon>Eumalacostraca</taxon>
        <taxon>Eucarida</taxon>
        <taxon>Decapoda</taxon>
        <taxon>Pleocyemata</taxon>
        <taxon>Brachyura</taxon>
        <taxon>Eubrachyura</taxon>
        <taxon>Portunoidea</taxon>
        <taxon>Portunidae</taxon>
        <taxon>Portuninae</taxon>
        <taxon>Scylla</taxon>
    </lineage>
</organism>